<proteinExistence type="predicted"/>
<gene>
    <name evidence="2" type="ORF">SADUNF_Sadunf12G0048700</name>
</gene>
<dbReference type="AlphaFoldDB" id="A0A835JHR0"/>
<dbReference type="Proteomes" id="UP000657918">
    <property type="component" value="Unassembled WGS sequence"/>
</dbReference>
<protein>
    <submittedName>
        <fullName evidence="2">Uncharacterized protein</fullName>
    </submittedName>
</protein>
<accession>A0A835JHR0</accession>
<dbReference type="EMBL" id="JADGMS010000012">
    <property type="protein sequence ID" value="KAF9671447.1"/>
    <property type="molecule type" value="Genomic_DNA"/>
</dbReference>
<feature type="transmembrane region" description="Helical" evidence="1">
    <location>
        <begin position="79"/>
        <end position="99"/>
    </location>
</feature>
<organism evidence="2 3">
    <name type="scientific">Salix dunnii</name>
    <dbReference type="NCBI Taxonomy" id="1413687"/>
    <lineage>
        <taxon>Eukaryota</taxon>
        <taxon>Viridiplantae</taxon>
        <taxon>Streptophyta</taxon>
        <taxon>Embryophyta</taxon>
        <taxon>Tracheophyta</taxon>
        <taxon>Spermatophyta</taxon>
        <taxon>Magnoliopsida</taxon>
        <taxon>eudicotyledons</taxon>
        <taxon>Gunneridae</taxon>
        <taxon>Pentapetalae</taxon>
        <taxon>rosids</taxon>
        <taxon>fabids</taxon>
        <taxon>Malpighiales</taxon>
        <taxon>Salicaceae</taxon>
        <taxon>Saliceae</taxon>
        <taxon>Salix</taxon>
    </lineage>
</organism>
<keyword evidence="1" id="KW-1133">Transmembrane helix</keyword>
<sequence>MILAYPVVVNLTVVPSVENQYGKDTGACNPSADSIDWIHPILRPVRLVLTVRNEKEKAIGNLVEVDAGKGCSKLANGNMFFWVLLISLLMNMQASYISLFPWRMEMMLAYAVVVNLTIMPSAGNQYGKDMGACNPSADSIELDSSNPSTNHTCTCSRNEKEKGVGAHNPSANPTKELNAEELHPTSIVPIYSSNIFQLR</sequence>
<keyword evidence="1" id="KW-0812">Transmembrane</keyword>
<name>A0A835JHR0_9ROSI</name>
<evidence type="ECO:0000256" key="1">
    <source>
        <dbReference type="SAM" id="Phobius"/>
    </source>
</evidence>
<evidence type="ECO:0000313" key="3">
    <source>
        <dbReference type="Proteomes" id="UP000657918"/>
    </source>
</evidence>
<reference evidence="2 3" key="1">
    <citation type="submission" date="2020-10" db="EMBL/GenBank/DDBJ databases">
        <title>Plant Genome Project.</title>
        <authorList>
            <person name="Zhang R.-G."/>
        </authorList>
    </citation>
    <scope>NUCLEOTIDE SEQUENCE [LARGE SCALE GENOMIC DNA]</scope>
    <source>
        <strain evidence="2">FAFU-HL-1</strain>
        <tissue evidence="2">Leaf</tissue>
    </source>
</reference>
<keyword evidence="3" id="KW-1185">Reference proteome</keyword>
<comment type="caution">
    <text evidence="2">The sequence shown here is derived from an EMBL/GenBank/DDBJ whole genome shotgun (WGS) entry which is preliminary data.</text>
</comment>
<evidence type="ECO:0000313" key="2">
    <source>
        <dbReference type="EMBL" id="KAF9671447.1"/>
    </source>
</evidence>
<keyword evidence="1" id="KW-0472">Membrane</keyword>